<evidence type="ECO:0000256" key="3">
    <source>
        <dbReference type="ARBA" id="ARBA00022651"/>
    </source>
</evidence>
<comment type="similarity">
    <text evidence="1 10">Belongs to the glycosyl hydrolase 67 family.</text>
</comment>
<evidence type="ECO:0000256" key="2">
    <source>
        <dbReference type="ARBA" id="ARBA00012271"/>
    </source>
</evidence>
<dbReference type="InterPro" id="IPR011100">
    <property type="entry name" value="Glyco_hydro_67_cat"/>
</dbReference>
<evidence type="ECO:0000256" key="10">
    <source>
        <dbReference type="RuleBase" id="RU361198"/>
    </source>
</evidence>
<evidence type="ECO:0000259" key="11">
    <source>
        <dbReference type="Pfam" id="PF03648"/>
    </source>
</evidence>
<evidence type="ECO:0000259" key="12">
    <source>
        <dbReference type="Pfam" id="PF07477"/>
    </source>
</evidence>
<dbReference type="SUPFAM" id="SSF51445">
    <property type="entry name" value="(Trans)glycosidases"/>
    <property type="match status" value="1"/>
</dbReference>
<feature type="domain" description="Glycosyl hydrolase family 67 C-terminal" evidence="12">
    <location>
        <begin position="468"/>
        <end position="690"/>
    </location>
</feature>
<dbReference type="Gene3D" id="3.20.20.80">
    <property type="entry name" value="Glycosidases"/>
    <property type="match status" value="1"/>
</dbReference>
<proteinExistence type="inferred from homology"/>
<feature type="domain" description="Alpha glucuronidase N-terminal" evidence="11">
    <location>
        <begin position="22"/>
        <end position="137"/>
    </location>
</feature>
<accession>A0AAI8VR65</accession>
<dbReference type="Pfam" id="PF07477">
    <property type="entry name" value="Glyco_hydro_67C"/>
    <property type="match status" value="1"/>
</dbReference>
<keyword evidence="10" id="KW-0732">Signal</keyword>
<dbReference type="Gene3D" id="2.60.120.260">
    <property type="entry name" value="Galactose-binding domain-like"/>
    <property type="match status" value="1"/>
</dbReference>
<dbReference type="GO" id="GO:0005576">
    <property type="term" value="C:extracellular region"/>
    <property type="evidence" value="ECO:0007669"/>
    <property type="project" value="UniProtKB-SubCell"/>
</dbReference>
<evidence type="ECO:0000256" key="4">
    <source>
        <dbReference type="ARBA" id="ARBA00022801"/>
    </source>
</evidence>
<reference evidence="14" key="1">
    <citation type="submission" date="2023-10" db="EMBL/GenBank/DDBJ databases">
        <authorList>
            <person name="Hackl T."/>
        </authorList>
    </citation>
    <scope>NUCLEOTIDE SEQUENCE</scope>
</reference>
<keyword evidence="15" id="KW-1185">Reference proteome</keyword>
<dbReference type="PANTHER" id="PTHR39207:SF1">
    <property type="entry name" value="ALPHA-GLUCURONIDASE A"/>
    <property type="match status" value="1"/>
</dbReference>
<comment type="subcellular location">
    <subcellularLocation>
        <location evidence="10">Secreted</location>
    </subcellularLocation>
</comment>
<feature type="domain" description="Glycosyl hydrolase family 67 catalytic" evidence="13">
    <location>
        <begin position="146"/>
        <end position="466"/>
    </location>
</feature>
<evidence type="ECO:0000256" key="9">
    <source>
        <dbReference type="PIRSR" id="PIRSR029900-1"/>
    </source>
</evidence>
<gene>
    <name evidence="10" type="primary">aguA</name>
    <name evidence="14" type="ORF">KHLLAP_LOCUS10079</name>
</gene>
<evidence type="ECO:0000256" key="1">
    <source>
        <dbReference type="ARBA" id="ARBA00008833"/>
    </source>
</evidence>
<dbReference type="SUPFAM" id="SSF55545">
    <property type="entry name" value="beta-N-acetylhexosaminidase-like domain"/>
    <property type="match status" value="1"/>
</dbReference>
<organism evidence="14 15">
    <name type="scientific">Anthostomella pinea</name>
    <dbReference type="NCBI Taxonomy" id="933095"/>
    <lineage>
        <taxon>Eukaryota</taxon>
        <taxon>Fungi</taxon>
        <taxon>Dikarya</taxon>
        <taxon>Ascomycota</taxon>
        <taxon>Pezizomycotina</taxon>
        <taxon>Sordariomycetes</taxon>
        <taxon>Xylariomycetidae</taxon>
        <taxon>Xylariales</taxon>
        <taxon>Xylariaceae</taxon>
        <taxon>Anthostomella</taxon>
    </lineage>
</organism>
<keyword evidence="4 10" id="KW-0378">Hydrolase</keyword>
<dbReference type="PANTHER" id="PTHR39207">
    <property type="entry name" value="ALPHA-GLUCURONIDASE A"/>
    <property type="match status" value="1"/>
</dbReference>
<name>A0AAI8VR65_9PEZI</name>
<feature type="active site" description="Proton acceptor" evidence="9">
    <location>
        <position position="377"/>
    </location>
</feature>
<evidence type="ECO:0000259" key="13">
    <source>
        <dbReference type="Pfam" id="PF07488"/>
    </source>
</evidence>
<keyword evidence="5 10" id="KW-0119">Carbohydrate metabolism</keyword>
<dbReference type="InterPro" id="IPR017853">
    <property type="entry name" value="GH"/>
</dbReference>
<dbReference type="Pfam" id="PF03648">
    <property type="entry name" value="Glyco_hydro_67N"/>
    <property type="match status" value="1"/>
</dbReference>
<dbReference type="EMBL" id="CAUWAG010000012">
    <property type="protein sequence ID" value="CAJ2509611.1"/>
    <property type="molecule type" value="Genomic_DNA"/>
</dbReference>
<evidence type="ECO:0000256" key="7">
    <source>
        <dbReference type="ARBA" id="ARBA00023326"/>
    </source>
</evidence>
<dbReference type="CDD" id="cd02795">
    <property type="entry name" value="CBM6-CBM35-CBM36_like"/>
    <property type="match status" value="1"/>
</dbReference>
<keyword evidence="6 10" id="KW-0326">Glycosidase</keyword>
<dbReference type="Gene3D" id="3.90.1330.10">
    <property type="entry name" value="Alpha-glucuronidase, C-terminal domain"/>
    <property type="match status" value="1"/>
</dbReference>
<dbReference type="Proteomes" id="UP001295740">
    <property type="component" value="Unassembled WGS sequence"/>
</dbReference>
<evidence type="ECO:0000256" key="6">
    <source>
        <dbReference type="ARBA" id="ARBA00023295"/>
    </source>
</evidence>
<comment type="function">
    <text evidence="10">Alpha-glucuronidase involved in the hydrolysis of xylan, a major structural heterogeneous polysaccharide found in plant biomass representing the second most abundant polysaccharide in the biosphere, after cellulose. Releases 4-O-methylglucuronic acid from xylan.</text>
</comment>
<evidence type="ECO:0000313" key="14">
    <source>
        <dbReference type="EMBL" id="CAJ2509611.1"/>
    </source>
</evidence>
<dbReference type="InterPro" id="IPR029018">
    <property type="entry name" value="Hex-like_dom2"/>
</dbReference>
<feature type="active site" description="Proton acceptor" evidence="9">
    <location>
        <position position="405"/>
    </location>
</feature>
<dbReference type="Pfam" id="PF07488">
    <property type="entry name" value="Glyco_hydro_67M"/>
    <property type="match status" value="1"/>
</dbReference>
<feature type="signal peptide" evidence="10">
    <location>
        <begin position="1"/>
        <end position="16"/>
    </location>
</feature>
<dbReference type="EC" id="3.2.1.139" evidence="2 10"/>
<evidence type="ECO:0000313" key="15">
    <source>
        <dbReference type="Proteomes" id="UP001295740"/>
    </source>
</evidence>
<feature type="chain" id="PRO_5042312871" description="Alpha-glucuronidase" evidence="10">
    <location>
        <begin position="17"/>
        <end position="864"/>
    </location>
</feature>
<dbReference type="InterPro" id="IPR011395">
    <property type="entry name" value="Glyco_hydro_67_aGlcAse"/>
</dbReference>
<protein>
    <recommendedName>
        <fullName evidence="2 10">Alpha-glucuronidase</fullName>
        <ecNumber evidence="2 10">3.2.1.139</ecNumber>
    </recommendedName>
</protein>
<evidence type="ECO:0000256" key="5">
    <source>
        <dbReference type="ARBA" id="ARBA00023277"/>
    </source>
</evidence>
<dbReference type="AlphaFoldDB" id="A0AAI8VR65"/>
<dbReference type="GO" id="GO:0045493">
    <property type="term" value="P:xylan catabolic process"/>
    <property type="evidence" value="ECO:0007669"/>
    <property type="project" value="UniProtKB-KW"/>
</dbReference>
<dbReference type="InterPro" id="IPR037054">
    <property type="entry name" value="A-glucoronidase_C_sf"/>
</dbReference>
<evidence type="ECO:0000256" key="8">
    <source>
        <dbReference type="ARBA" id="ARBA00048838"/>
    </source>
</evidence>
<comment type="caution">
    <text evidence="14">The sequence shown here is derived from an EMBL/GenBank/DDBJ whole genome shotgun (WGS) entry which is preliminary data.</text>
</comment>
<comment type="catalytic activity">
    <reaction evidence="8 10">
        <text>an alpha-D-glucuronoside + H2O = D-glucuronate + an alcohol</text>
        <dbReference type="Rhea" id="RHEA:20005"/>
        <dbReference type="ChEBI" id="CHEBI:15377"/>
        <dbReference type="ChEBI" id="CHEBI:30879"/>
        <dbReference type="ChEBI" id="CHEBI:58720"/>
        <dbReference type="ChEBI" id="CHEBI:58899"/>
        <dbReference type="EC" id="3.2.1.139"/>
    </reaction>
</comment>
<dbReference type="PIRSF" id="PIRSF029900">
    <property type="entry name" value="Alpha-glucuronds"/>
    <property type="match status" value="1"/>
</dbReference>
<feature type="active site" description="Proton donor" evidence="9">
    <location>
        <position position="297"/>
    </location>
</feature>
<sequence length="864" mass="95167">MMRGLWILATLGLVAAEDGLNGWLRYARLPGNNTKQAIVPSSIVALNSTETSPVYVAGQELQKGIKGILGKTVDVTSESVDGPSIVVGTIDAFTAAGGDTDVIPELEEDGFWLNTEGDTIEIVGQNECGVLYGVFEYLSLLGQGNFTKVTKATNPSASIRWVNQWDNMDGTIERGFAGLSIFFEKNVTVANTTRVSEYARLLASIRVNGIIVNNVNANPIILSDENMAGLGRIADAMRPWGVRVGISLNFASPQTFGGLSTFGPLDESVIAWWGDITNKLYEKVPDMAGYLVKANSEGQPGPLTYNRTLAEGANLFANAVKPHGGIVMFRAFVYDSVNLNESNWKDDRANAAVDFFRDLDGDFDDNVVVQVKYGPIDFQVREAPSPLFAHLQQTASAIELQVTQEYLGQQCHLVYLPPLWKQILNFDLRVDGEKSVIGTDILSGKRFGKELTGYAAVVNVGHNATWLGSHLAMSNLYAYGWLAWDPTDNEVTILQDWTRLTFGSDKTIIDTITKMSMESWPAYENYTGNLGIQTLTDITGPHYGPNPQSMDNNPWGQWTRADATSIGMDRTVWNGTGFAGQYPSEIAAQFETIETTPEELLLWFHHVPYTHVLSTGATVIQHFYDAHYAGAETAASFPTQWAKLVGLVDPQRFDETLFRLMYQAGHAIVWRDAISQFYHNISSIADERARVGSHPWRIEAEDMQLNGYRITVVTPFEVASGLRIVQTVDNTTAASVSTTLNYPAGTYDLAVGYYDLYEGKASYELFLNDESLGSWVGDLEDRLGYTLTRGIDGHSATRVTFRRVAIEEGDVMRIETVPNGRETAPLDYLAVLPPGVVDQGVLGAGYVRGLNTIQYFKDRVYYGL</sequence>
<keyword evidence="7 10" id="KW-0624">Polysaccharide degradation</keyword>
<dbReference type="GO" id="GO:0046559">
    <property type="term" value="F:alpha-glucuronidase activity"/>
    <property type="evidence" value="ECO:0007669"/>
    <property type="project" value="UniProtKB-EC"/>
</dbReference>
<dbReference type="InterPro" id="IPR011099">
    <property type="entry name" value="Glyco_hydro_67_C"/>
</dbReference>
<dbReference type="InterPro" id="IPR005154">
    <property type="entry name" value="Glyco_hydro_67_aGlcAse_N"/>
</dbReference>
<dbReference type="Gene3D" id="3.30.379.10">
    <property type="entry name" value="Chitobiase/beta-hexosaminidase domain 2-like"/>
    <property type="match status" value="1"/>
</dbReference>
<keyword evidence="3 10" id="KW-0858">Xylan degradation</keyword>